<evidence type="ECO:0000313" key="2">
    <source>
        <dbReference type="Proteomes" id="UP000673691"/>
    </source>
</evidence>
<organism evidence="1 2">
    <name type="scientific">Olpidium bornovanus</name>
    <dbReference type="NCBI Taxonomy" id="278681"/>
    <lineage>
        <taxon>Eukaryota</taxon>
        <taxon>Fungi</taxon>
        <taxon>Fungi incertae sedis</taxon>
        <taxon>Olpidiomycota</taxon>
        <taxon>Olpidiomycotina</taxon>
        <taxon>Olpidiomycetes</taxon>
        <taxon>Olpidiales</taxon>
        <taxon>Olpidiaceae</taxon>
        <taxon>Olpidium</taxon>
    </lineage>
</organism>
<accession>A0A8H7ZZA6</accession>
<gene>
    <name evidence="1" type="ORF">BJ554DRAFT_5490</name>
</gene>
<comment type="caution">
    <text evidence="1">The sequence shown here is derived from an EMBL/GenBank/DDBJ whole genome shotgun (WGS) entry which is preliminary data.</text>
</comment>
<reference evidence="1 2" key="1">
    <citation type="journal article" name="Sci. Rep.">
        <title>Genome-scale phylogenetic analyses confirm Olpidium as the closest living zoosporic fungus to the non-flagellated, terrestrial fungi.</title>
        <authorList>
            <person name="Chang Y."/>
            <person name="Rochon D."/>
            <person name="Sekimoto S."/>
            <person name="Wang Y."/>
            <person name="Chovatia M."/>
            <person name="Sandor L."/>
            <person name="Salamov A."/>
            <person name="Grigoriev I.V."/>
            <person name="Stajich J.E."/>
            <person name="Spatafora J.W."/>
        </authorList>
    </citation>
    <scope>NUCLEOTIDE SEQUENCE [LARGE SCALE GENOMIC DNA]</scope>
    <source>
        <strain evidence="1">S191</strain>
    </source>
</reference>
<dbReference type="EMBL" id="JAEFCI010002476">
    <property type="protein sequence ID" value="KAG5462209.1"/>
    <property type="molecule type" value="Genomic_DNA"/>
</dbReference>
<evidence type="ECO:0000313" key="1">
    <source>
        <dbReference type="EMBL" id="KAG5462209.1"/>
    </source>
</evidence>
<sequence length="181" mass="19652">MPATLTPEQRKTFDNWFKERYTRQSSALGVGYQSLSESTPDKLVANRRRMVDFLKFSTVAIAYAASFKADPIHFGIPGDPGDTTFLFLPSDTDFCGPLGPTDLEYDPRFGPTVNDEVILAEGFVGLPSADVTISDAQLPDNAVRPPPYVPSVADFASVGSERRGVCQGYLVFYSEVGVGAV</sequence>
<protein>
    <submittedName>
        <fullName evidence="1">Uncharacterized protein</fullName>
    </submittedName>
</protein>
<proteinExistence type="predicted"/>
<dbReference type="Proteomes" id="UP000673691">
    <property type="component" value="Unassembled WGS sequence"/>
</dbReference>
<keyword evidence="2" id="KW-1185">Reference proteome</keyword>
<dbReference type="AlphaFoldDB" id="A0A8H7ZZA6"/>
<name>A0A8H7ZZA6_9FUNG</name>